<keyword evidence="3" id="KW-0560">Oxidoreductase</keyword>
<dbReference type="OrthoDB" id="3358371at2759"/>
<dbReference type="GeneID" id="71981540"/>
<dbReference type="SUPFAM" id="SSF51735">
    <property type="entry name" value="NAD(P)-binding Rossmann-fold domains"/>
    <property type="match status" value="1"/>
</dbReference>
<dbReference type="RefSeq" id="XP_047756822.1">
    <property type="nucleotide sequence ID" value="XM_047900810.1"/>
</dbReference>
<dbReference type="GO" id="GO:0005634">
    <property type="term" value="C:nucleus"/>
    <property type="evidence" value="ECO:0007669"/>
    <property type="project" value="TreeGrafter"/>
</dbReference>
<dbReference type="AlphaFoldDB" id="A0A9Q8L7R7"/>
<dbReference type="InterPro" id="IPR051164">
    <property type="entry name" value="NmrA-like_oxidored"/>
</dbReference>
<dbReference type="InterPro" id="IPR008030">
    <property type="entry name" value="NmrA-like"/>
</dbReference>
<dbReference type="KEGG" id="ffu:CLAFUR5_01662"/>
<dbReference type="CDD" id="cd05251">
    <property type="entry name" value="NmrA_like_SDR_a"/>
    <property type="match status" value="1"/>
</dbReference>
<sequence>MSDKKVITVFGATGNQGGSVIDIVLARTELSSKYALRGVTCDPSSSKSKALADKGVEMVKADLDDVEAMKQAIKGSYGVFGATDFWAIMDKQREIQQGKNIFEAAKSQGVKHYVFSSLPHVEKLTNGELKHVEHFDGKAEVAEYIEENKGDMLASYFMPAIYVSLTGQNMQRANMFYRFITFVKQQIRDVNGTPTLALPFPSEDIAWPLLDLRRDSGAYVLGLFESGADANGARAHGVSAWTTPKQLVAAASKEARKEVKFAPLPAEVFAGVLPENIRDELLETMLLVGNYSYYGLGEEKKQEEHGGKWLVNADLISIEDWVKSHGPWEL</sequence>
<dbReference type="PANTHER" id="PTHR42748">
    <property type="entry name" value="NITROGEN METABOLITE REPRESSION PROTEIN NMRA FAMILY MEMBER"/>
    <property type="match status" value="1"/>
</dbReference>
<dbReference type="Pfam" id="PF05368">
    <property type="entry name" value="NmrA"/>
    <property type="match status" value="1"/>
</dbReference>
<evidence type="ECO:0000256" key="1">
    <source>
        <dbReference type="ARBA" id="ARBA00006328"/>
    </source>
</evidence>
<accession>A0A9Q8L7R7</accession>
<feature type="domain" description="NmrA-like" evidence="4">
    <location>
        <begin position="4"/>
        <end position="303"/>
    </location>
</feature>
<dbReference type="EMBL" id="CP090163">
    <property type="protein sequence ID" value="UJO12456.1"/>
    <property type="molecule type" value="Genomic_DNA"/>
</dbReference>
<proteinExistence type="inferred from homology"/>
<comment type="similarity">
    <text evidence="1">Belongs to the NmrA-type oxidoreductase family.</text>
</comment>
<keyword evidence="6" id="KW-1185">Reference proteome</keyword>
<protein>
    <submittedName>
        <fullName evidence="5">NmrA-like family domain-containing protein 1</fullName>
    </submittedName>
</protein>
<dbReference type="InterPro" id="IPR036291">
    <property type="entry name" value="NAD(P)-bd_dom_sf"/>
</dbReference>
<keyword evidence="2" id="KW-0521">NADP</keyword>
<evidence type="ECO:0000259" key="4">
    <source>
        <dbReference type="Pfam" id="PF05368"/>
    </source>
</evidence>
<reference evidence="5" key="2">
    <citation type="journal article" date="2022" name="Microb. Genom.">
        <title>A chromosome-scale genome assembly of the tomato pathogen Cladosporium fulvum reveals a compartmentalized genome architecture and the presence of a dispensable chromosome.</title>
        <authorList>
            <person name="Zaccaron A.Z."/>
            <person name="Chen L.H."/>
            <person name="Samaras A."/>
            <person name="Stergiopoulos I."/>
        </authorList>
    </citation>
    <scope>NUCLEOTIDE SEQUENCE</scope>
    <source>
        <strain evidence="5">Race5_Kim</strain>
    </source>
</reference>
<reference evidence="5" key="1">
    <citation type="submission" date="2021-12" db="EMBL/GenBank/DDBJ databases">
        <authorList>
            <person name="Zaccaron A."/>
            <person name="Stergiopoulos I."/>
        </authorList>
    </citation>
    <scope>NUCLEOTIDE SEQUENCE</scope>
    <source>
        <strain evidence="5">Race5_Kim</strain>
    </source>
</reference>
<dbReference type="Proteomes" id="UP000756132">
    <property type="component" value="Chromosome 1"/>
</dbReference>
<evidence type="ECO:0000256" key="3">
    <source>
        <dbReference type="ARBA" id="ARBA00023002"/>
    </source>
</evidence>
<evidence type="ECO:0000313" key="5">
    <source>
        <dbReference type="EMBL" id="UJO12456.1"/>
    </source>
</evidence>
<dbReference type="PANTHER" id="PTHR42748:SF30">
    <property type="entry name" value="NMRA-LIKE DOMAIN-CONTAINING PROTEIN"/>
    <property type="match status" value="1"/>
</dbReference>
<evidence type="ECO:0000313" key="6">
    <source>
        <dbReference type="Proteomes" id="UP000756132"/>
    </source>
</evidence>
<dbReference type="Gene3D" id="3.40.50.720">
    <property type="entry name" value="NAD(P)-binding Rossmann-like Domain"/>
    <property type="match status" value="1"/>
</dbReference>
<dbReference type="GO" id="GO:0016491">
    <property type="term" value="F:oxidoreductase activity"/>
    <property type="evidence" value="ECO:0007669"/>
    <property type="project" value="UniProtKB-KW"/>
</dbReference>
<name>A0A9Q8L7R7_PASFU</name>
<gene>
    <name evidence="5" type="ORF">CLAFUR5_01662</name>
</gene>
<evidence type="ECO:0000256" key="2">
    <source>
        <dbReference type="ARBA" id="ARBA00022857"/>
    </source>
</evidence>
<dbReference type="OMA" id="PHEMFTA"/>
<dbReference type="Gene3D" id="3.90.25.10">
    <property type="entry name" value="UDP-galactose 4-epimerase, domain 1"/>
    <property type="match status" value="1"/>
</dbReference>
<organism evidence="5 6">
    <name type="scientific">Passalora fulva</name>
    <name type="common">Tomato leaf mold</name>
    <name type="synonym">Cladosporium fulvum</name>
    <dbReference type="NCBI Taxonomy" id="5499"/>
    <lineage>
        <taxon>Eukaryota</taxon>
        <taxon>Fungi</taxon>
        <taxon>Dikarya</taxon>
        <taxon>Ascomycota</taxon>
        <taxon>Pezizomycotina</taxon>
        <taxon>Dothideomycetes</taxon>
        <taxon>Dothideomycetidae</taxon>
        <taxon>Mycosphaerellales</taxon>
        <taxon>Mycosphaerellaceae</taxon>
        <taxon>Fulvia</taxon>
    </lineage>
</organism>